<reference evidence="2 3" key="1">
    <citation type="submission" date="2016-11" db="EMBL/GenBank/DDBJ databases">
        <authorList>
            <person name="Jaros S."/>
            <person name="Januszkiewicz K."/>
            <person name="Wedrychowicz H."/>
        </authorList>
    </citation>
    <scope>NUCLEOTIDE SEQUENCE [LARGE SCALE GENOMIC DNA]</scope>
</reference>
<protein>
    <submittedName>
        <fullName evidence="1">BQ5605_C055g12660 protein</fullName>
    </submittedName>
    <submittedName>
        <fullName evidence="2">BQ5605_C064g12793 protein</fullName>
    </submittedName>
</protein>
<dbReference type="Proteomes" id="UP000249464">
    <property type="component" value="Unassembled WGS sequence"/>
</dbReference>
<dbReference type="EMBL" id="FQNC01000092">
    <property type="protein sequence ID" value="SGZ29278.1"/>
    <property type="molecule type" value="Genomic_DNA"/>
</dbReference>
<evidence type="ECO:0000313" key="3">
    <source>
        <dbReference type="Proteomes" id="UP000249464"/>
    </source>
</evidence>
<organism evidence="2 3">
    <name type="scientific">Microbotryum silenes-dioicae</name>
    <dbReference type="NCBI Taxonomy" id="796604"/>
    <lineage>
        <taxon>Eukaryota</taxon>
        <taxon>Fungi</taxon>
        <taxon>Dikarya</taxon>
        <taxon>Basidiomycota</taxon>
        <taxon>Pucciniomycotina</taxon>
        <taxon>Microbotryomycetes</taxon>
        <taxon>Microbotryales</taxon>
        <taxon>Microbotryaceae</taxon>
        <taxon>Microbotryum</taxon>
    </lineage>
</organism>
<evidence type="ECO:0000313" key="1">
    <source>
        <dbReference type="EMBL" id="SGZ29278.1"/>
    </source>
</evidence>
<gene>
    <name evidence="2" type="primary">BQ5605_C064g12793</name>
    <name evidence="1" type="synonym">BQ5605_C055g12660</name>
    <name evidence="1" type="ORF">BQ5605_C055G12660</name>
    <name evidence="2" type="ORF">BQ5605_C064G12793</name>
</gene>
<dbReference type="EMBL" id="FQNC01000132">
    <property type="protein sequence ID" value="SGZ35175.1"/>
    <property type="molecule type" value="Genomic_DNA"/>
</dbReference>
<proteinExistence type="predicted"/>
<accession>A0A2X0ND02</accession>
<evidence type="ECO:0000313" key="2">
    <source>
        <dbReference type="EMBL" id="SGZ35175.1"/>
    </source>
</evidence>
<sequence>MNVIARWPTRWHPSFAPNRSHRQKDAQLSCGLASMHTSLDLCRFTPRITSASPTSFTRVVERPLASLLIKSTGLIDDSHRRGKLGVCRKLLLDSANIQSTPIRTIDLWSDPSVDRPNRQTSTARSLPIRTPPITTTRKVTIRSTLAMAASTASTASTVNLPPHSCSVALDSLSPSDLFTMNANPTIDSFSTHLSSSPIDTLHLTSP</sequence>
<dbReference type="AlphaFoldDB" id="A0A2X0ND02"/>
<name>A0A2X0ND02_9BASI</name>
<keyword evidence="3" id="KW-1185">Reference proteome</keyword>